<dbReference type="EMBL" id="CASHTH010001388">
    <property type="protein sequence ID" value="CAI8014694.1"/>
    <property type="molecule type" value="Genomic_DNA"/>
</dbReference>
<organism evidence="1 2">
    <name type="scientific">Geodia barretti</name>
    <name type="common">Barrett's horny sponge</name>
    <dbReference type="NCBI Taxonomy" id="519541"/>
    <lineage>
        <taxon>Eukaryota</taxon>
        <taxon>Metazoa</taxon>
        <taxon>Porifera</taxon>
        <taxon>Demospongiae</taxon>
        <taxon>Heteroscleromorpha</taxon>
        <taxon>Tetractinellida</taxon>
        <taxon>Astrophorina</taxon>
        <taxon>Geodiidae</taxon>
        <taxon>Geodia</taxon>
    </lineage>
</organism>
<dbReference type="AlphaFoldDB" id="A0AA35WBS5"/>
<proteinExistence type="predicted"/>
<sequence length="124" mass="13962">FGLEHAANTHTDKPFDLELALALLSSVANSESTELQQMLIKYLQLVDNEDSAHVLSVVTSTPSANTDGSTNKTRTGRGTYWAENNAVYNMVSSLYTRQKDLRVYGYRKSFIWGKSSESKRHMLR</sequence>
<keyword evidence="2" id="KW-1185">Reference proteome</keyword>
<name>A0AA35WBS5_GEOBA</name>
<dbReference type="Proteomes" id="UP001174909">
    <property type="component" value="Unassembled WGS sequence"/>
</dbReference>
<evidence type="ECO:0000313" key="1">
    <source>
        <dbReference type="EMBL" id="CAI8014694.1"/>
    </source>
</evidence>
<comment type="caution">
    <text evidence="1">The sequence shown here is derived from an EMBL/GenBank/DDBJ whole genome shotgun (WGS) entry which is preliminary data.</text>
</comment>
<evidence type="ECO:0000313" key="2">
    <source>
        <dbReference type="Proteomes" id="UP001174909"/>
    </source>
</evidence>
<protein>
    <submittedName>
        <fullName evidence="1">Uncharacterized protein</fullName>
    </submittedName>
</protein>
<gene>
    <name evidence="1" type="ORF">GBAR_LOCUS9180</name>
</gene>
<accession>A0AA35WBS5</accession>
<feature type="non-terminal residue" evidence="1">
    <location>
        <position position="1"/>
    </location>
</feature>
<reference evidence="1" key="1">
    <citation type="submission" date="2023-03" db="EMBL/GenBank/DDBJ databases">
        <authorList>
            <person name="Steffen K."/>
            <person name="Cardenas P."/>
        </authorList>
    </citation>
    <scope>NUCLEOTIDE SEQUENCE</scope>
</reference>